<dbReference type="Proteomes" id="UP000233491">
    <property type="component" value="Unassembled WGS sequence"/>
</dbReference>
<reference evidence="4 5" key="1">
    <citation type="submission" date="2017-12" db="EMBL/GenBank/DDBJ databases">
        <title>Anaerobic carbon monoxide metabolism by Pleomorphomonas carboxyditropha sp. nov., a new mesophilic hydrogenogenic carboxidotroph.</title>
        <authorList>
            <person name="Esquivel-Elizondo S."/>
            <person name="Krajmalnik-Brown R."/>
        </authorList>
    </citation>
    <scope>NUCLEOTIDE SEQUENCE [LARGE SCALE GENOMIC DNA]</scope>
    <source>
        <strain evidence="4 5">R5-392</strain>
    </source>
</reference>
<keyword evidence="2" id="KW-0012">Acyltransferase</keyword>
<feature type="domain" description="N-acetyltransferase" evidence="3">
    <location>
        <begin position="2"/>
        <end position="150"/>
    </location>
</feature>
<dbReference type="PROSITE" id="PS51186">
    <property type="entry name" value="GNAT"/>
    <property type="match status" value="1"/>
</dbReference>
<dbReference type="InterPro" id="IPR000182">
    <property type="entry name" value="GNAT_dom"/>
</dbReference>
<dbReference type="Gene3D" id="3.40.630.30">
    <property type="match status" value="1"/>
</dbReference>
<sequence>MVDIRPATADDLPAIVALLTDDDLGRGREDARLPLDAGYLAAYDAIAADPNQMLLVADDGGAVVGCLQLTFIPGLTRRGMWRGQIEGVRVARTRRGAGIGRALIERAIAECRARHCGLVQLTTDKTRSRAHAFYASLGFEASHEGMKLAL</sequence>
<proteinExistence type="predicted"/>
<dbReference type="AlphaFoldDB" id="A0A1I4W6H9"/>
<dbReference type="PANTHER" id="PTHR43877:SF2">
    <property type="entry name" value="AMINOALKYLPHOSPHONATE N-ACETYLTRANSFERASE-RELATED"/>
    <property type="match status" value="1"/>
</dbReference>
<name>A0A1I4W6H9_9HYPH</name>
<keyword evidence="5" id="KW-1185">Reference proteome</keyword>
<dbReference type="CDD" id="cd04301">
    <property type="entry name" value="NAT_SF"/>
    <property type="match status" value="1"/>
</dbReference>
<dbReference type="OrthoDB" id="9789603at2"/>
<evidence type="ECO:0000259" key="3">
    <source>
        <dbReference type="PROSITE" id="PS51186"/>
    </source>
</evidence>
<keyword evidence="1 4" id="KW-0808">Transferase</keyword>
<comment type="caution">
    <text evidence="4">The sequence shown here is derived from an EMBL/GenBank/DDBJ whole genome shotgun (WGS) entry which is preliminary data.</text>
</comment>
<evidence type="ECO:0000256" key="1">
    <source>
        <dbReference type="ARBA" id="ARBA00022679"/>
    </source>
</evidence>
<dbReference type="PANTHER" id="PTHR43877">
    <property type="entry name" value="AMINOALKYLPHOSPHONATE N-ACETYLTRANSFERASE-RELATED-RELATED"/>
    <property type="match status" value="1"/>
</dbReference>
<evidence type="ECO:0000313" key="4">
    <source>
        <dbReference type="EMBL" id="PKR87904.1"/>
    </source>
</evidence>
<evidence type="ECO:0000313" key="5">
    <source>
        <dbReference type="Proteomes" id="UP000233491"/>
    </source>
</evidence>
<dbReference type="RefSeq" id="WP_101290643.1">
    <property type="nucleotide sequence ID" value="NZ_FOUQ01000015.1"/>
</dbReference>
<evidence type="ECO:0000256" key="2">
    <source>
        <dbReference type="ARBA" id="ARBA00023315"/>
    </source>
</evidence>
<dbReference type="InterPro" id="IPR016181">
    <property type="entry name" value="Acyl_CoA_acyltransferase"/>
</dbReference>
<gene>
    <name evidence="4" type="ORF">CXZ10_17415</name>
</gene>
<dbReference type="EMBL" id="PJNW01000015">
    <property type="protein sequence ID" value="PKR87904.1"/>
    <property type="molecule type" value="Genomic_DNA"/>
</dbReference>
<organism evidence="4 5">
    <name type="scientific">Pleomorphomonas diazotrophica</name>
    <dbReference type="NCBI Taxonomy" id="1166257"/>
    <lineage>
        <taxon>Bacteria</taxon>
        <taxon>Pseudomonadati</taxon>
        <taxon>Pseudomonadota</taxon>
        <taxon>Alphaproteobacteria</taxon>
        <taxon>Hyphomicrobiales</taxon>
        <taxon>Pleomorphomonadaceae</taxon>
        <taxon>Pleomorphomonas</taxon>
    </lineage>
</organism>
<dbReference type="GO" id="GO:0016747">
    <property type="term" value="F:acyltransferase activity, transferring groups other than amino-acyl groups"/>
    <property type="evidence" value="ECO:0007669"/>
    <property type="project" value="InterPro"/>
</dbReference>
<dbReference type="SUPFAM" id="SSF55729">
    <property type="entry name" value="Acyl-CoA N-acyltransferases (Nat)"/>
    <property type="match status" value="1"/>
</dbReference>
<accession>A0A1I4W6H9</accession>
<protein>
    <submittedName>
        <fullName evidence="4">GNAT family N-acetyltransferase</fullName>
    </submittedName>
</protein>
<dbReference type="Pfam" id="PF00583">
    <property type="entry name" value="Acetyltransf_1"/>
    <property type="match status" value="1"/>
</dbReference>
<dbReference type="InterPro" id="IPR050832">
    <property type="entry name" value="Bact_Acetyltransf"/>
</dbReference>